<dbReference type="Proteomes" id="UP000735302">
    <property type="component" value="Unassembled WGS sequence"/>
</dbReference>
<protein>
    <submittedName>
        <fullName evidence="2">Uncharacterized protein</fullName>
    </submittedName>
</protein>
<accession>A0AAV4DUD9</accession>
<keyword evidence="3" id="KW-1185">Reference proteome</keyword>
<feature type="region of interest" description="Disordered" evidence="1">
    <location>
        <begin position="62"/>
        <end position="81"/>
    </location>
</feature>
<evidence type="ECO:0000313" key="3">
    <source>
        <dbReference type="Proteomes" id="UP000735302"/>
    </source>
</evidence>
<dbReference type="EMBL" id="BLXT01008339">
    <property type="protein sequence ID" value="GFO47639.1"/>
    <property type="molecule type" value="Genomic_DNA"/>
</dbReference>
<dbReference type="AlphaFoldDB" id="A0AAV4DUD9"/>
<reference evidence="2 3" key="1">
    <citation type="journal article" date="2021" name="Elife">
        <title>Chloroplast acquisition without the gene transfer in kleptoplastic sea slugs, Plakobranchus ocellatus.</title>
        <authorList>
            <person name="Maeda T."/>
            <person name="Takahashi S."/>
            <person name="Yoshida T."/>
            <person name="Shimamura S."/>
            <person name="Takaki Y."/>
            <person name="Nagai Y."/>
            <person name="Toyoda A."/>
            <person name="Suzuki Y."/>
            <person name="Arimoto A."/>
            <person name="Ishii H."/>
            <person name="Satoh N."/>
            <person name="Nishiyama T."/>
            <person name="Hasebe M."/>
            <person name="Maruyama T."/>
            <person name="Minagawa J."/>
            <person name="Obokata J."/>
            <person name="Shigenobu S."/>
        </authorList>
    </citation>
    <scope>NUCLEOTIDE SEQUENCE [LARGE SCALE GENOMIC DNA]</scope>
</reference>
<evidence type="ECO:0000256" key="1">
    <source>
        <dbReference type="SAM" id="MobiDB-lite"/>
    </source>
</evidence>
<name>A0AAV4DUD9_9GAST</name>
<proteinExistence type="predicted"/>
<sequence>MECSKIASKVTIDFALRSAGTILSRVRALPSAPRPDGGPLKPEITWLYTKTYHLTIIPTTTTTKTKPHHNTLPSPLPPHHHLNRLPPSTITKATKINVSIIIITTATTSTSLSPSSLSIRSASSTLSSQ</sequence>
<gene>
    <name evidence="2" type="ORF">PoB_007414400</name>
</gene>
<organism evidence="2 3">
    <name type="scientific">Plakobranchus ocellatus</name>
    <dbReference type="NCBI Taxonomy" id="259542"/>
    <lineage>
        <taxon>Eukaryota</taxon>
        <taxon>Metazoa</taxon>
        <taxon>Spiralia</taxon>
        <taxon>Lophotrochozoa</taxon>
        <taxon>Mollusca</taxon>
        <taxon>Gastropoda</taxon>
        <taxon>Heterobranchia</taxon>
        <taxon>Euthyneura</taxon>
        <taxon>Panpulmonata</taxon>
        <taxon>Sacoglossa</taxon>
        <taxon>Placobranchoidea</taxon>
        <taxon>Plakobranchidae</taxon>
        <taxon>Plakobranchus</taxon>
    </lineage>
</organism>
<evidence type="ECO:0000313" key="2">
    <source>
        <dbReference type="EMBL" id="GFO47639.1"/>
    </source>
</evidence>
<comment type="caution">
    <text evidence="2">The sequence shown here is derived from an EMBL/GenBank/DDBJ whole genome shotgun (WGS) entry which is preliminary data.</text>
</comment>